<reference evidence="2" key="1">
    <citation type="submission" date="2021-02" db="EMBL/GenBank/DDBJ databases">
        <authorList>
            <person name="Dougan E. K."/>
            <person name="Rhodes N."/>
            <person name="Thang M."/>
            <person name="Chan C."/>
        </authorList>
    </citation>
    <scope>NUCLEOTIDE SEQUENCE</scope>
</reference>
<feature type="region of interest" description="Disordered" evidence="1">
    <location>
        <begin position="76"/>
        <end position="97"/>
    </location>
</feature>
<name>A0A812Y5Z1_9DINO</name>
<dbReference type="PANTHER" id="PTHR33050:SF7">
    <property type="entry name" value="RIBONUCLEASE H"/>
    <property type="match status" value="1"/>
</dbReference>
<feature type="non-terminal residue" evidence="2">
    <location>
        <position position="1116"/>
    </location>
</feature>
<feature type="non-terminal residue" evidence="2">
    <location>
        <position position="1"/>
    </location>
</feature>
<gene>
    <name evidence="2" type="ORF">SNEC2469_LOCUS22435</name>
</gene>
<evidence type="ECO:0000313" key="2">
    <source>
        <dbReference type="EMBL" id="CAE7768609.1"/>
    </source>
</evidence>
<comment type="caution">
    <text evidence="2">The sequence shown here is derived from an EMBL/GenBank/DDBJ whole genome shotgun (WGS) entry which is preliminary data.</text>
</comment>
<dbReference type="InterPro" id="IPR043502">
    <property type="entry name" value="DNA/RNA_pol_sf"/>
</dbReference>
<sequence length="1116" mass="121408">RLKPFVAAARGIAMTFAGSVSYPGYDSMARITVSQIVAADKQVFVRLIEAGIRPKRGDDKSFPMDSALMAALESYEVSQKDDDPKKPRKGNGKGLTGKGAGGYCRSLVPIFSRGAGEIFYPRPSRALLCFAINRLIFIVAYGWQDLVMKCARSPLSFDSHQWHCTAPWTGDRLSAGLIQLPPSATADVFEVHESHPYPVLIELCSGLGRLTAHARNHGARGSIAVDFTAAPDAATVPLQLDLAEASSLVCEWLSSPHVTCIHAGPPCDMSFELSESLATIVQSALAQDLLVSIELPPDDSFWASDNGVAVARACPFSWQVHLCAFGGACVSTSLHSNCDVFGSLSRPCSCKSVSVEPCLARVYPWEFAQGYFSCLRIPAAAAPASATARAATLAQPRASVFPSLVSEHQQVVVATGCLTLPVTTMQRLKAPLLLPPEVHCRLRCLPEGSQLLRVSSVSVNKGGTGKGVETAWGIPRSPEEFVKAALAAGHPCKNEFALPQALQHAIDVNAKSESSDLAKNRALFFRKWAARSKELEPAEAQLKATMPGHIASILAPKKLLLWREILVDLGYPDLSVFDEVVQGFSLTGNTPVTAIFPPTFKPAKRSCSDVASWAPELRSHVISKCKPQGEEDEVVHTKTLDERRKGWARGPVPLEELPADSLVSRRFGLKQGPKIRLIDDLTMGGVNEMVNVHESPKPHGPDIVAGMLLAFMRAAPGIALQGRAYDLRSAYRQLPVSLRSLRHSFVAHWNSNSQRAEIDQLLALPFGASRSVYGFLRVVTSVWWIGCMALSLVWSVFFDDFVTASRQVDVRHTEAAATALFKLLGWEYDECDEKSTEFSSVFKALGVSFNLAAAEHGRVMLSNTASRIAELVQTISEILESKSLPRAAALRLRGRMQFCDSFLFGRASRLCLQAVTRHAYDGASPLVPDDLWDALHRYKECLQVSRPHTVCAAHNDPYYLFTDACYEPRSTWCAGLGAVLFSSAGEFCAFFSFCLDVPGREALGEKHKKTIIFELEFLALVVALVHWKARLTNRPCVAYLDNNSTRDVAISGRGRNPTAKALASVLLALEDAGEIRCWYARVPSPSNVADLPSRELCSTMTVLGQTRSADDASGAL</sequence>
<dbReference type="InterPro" id="IPR052055">
    <property type="entry name" value="Hepadnavirus_pol/RT"/>
</dbReference>
<evidence type="ECO:0000256" key="1">
    <source>
        <dbReference type="SAM" id="MobiDB-lite"/>
    </source>
</evidence>
<dbReference type="OrthoDB" id="442989at2759"/>
<organism evidence="2 3">
    <name type="scientific">Symbiodinium necroappetens</name>
    <dbReference type="NCBI Taxonomy" id="1628268"/>
    <lineage>
        <taxon>Eukaryota</taxon>
        <taxon>Sar</taxon>
        <taxon>Alveolata</taxon>
        <taxon>Dinophyceae</taxon>
        <taxon>Suessiales</taxon>
        <taxon>Symbiodiniaceae</taxon>
        <taxon>Symbiodinium</taxon>
    </lineage>
</organism>
<dbReference type="PANTHER" id="PTHR33050">
    <property type="entry name" value="REVERSE TRANSCRIPTASE DOMAIN-CONTAINING PROTEIN"/>
    <property type="match status" value="1"/>
</dbReference>
<dbReference type="EMBL" id="CAJNJA010040726">
    <property type="protein sequence ID" value="CAE7768609.1"/>
    <property type="molecule type" value="Genomic_DNA"/>
</dbReference>
<dbReference type="Proteomes" id="UP000601435">
    <property type="component" value="Unassembled WGS sequence"/>
</dbReference>
<proteinExistence type="predicted"/>
<evidence type="ECO:0000313" key="3">
    <source>
        <dbReference type="Proteomes" id="UP000601435"/>
    </source>
</evidence>
<protein>
    <recommendedName>
        <fullName evidence="4">Reverse transcriptase domain-containing protein</fullName>
    </recommendedName>
</protein>
<dbReference type="SUPFAM" id="SSF56672">
    <property type="entry name" value="DNA/RNA polymerases"/>
    <property type="match status" value="1"/>
</dbReference>
<dbReference type="AlphaFoldDB" id="A0A812Y5Z1"/>
<keyword evidence="3" id="KW-1185">Reference proteome</keyword>
<evidence type="ECO:0008006" key="4">
    <source>
        <dbReference type="Google" id="ProtNLM"/>
    </source>
</evidence>
<accession>A0A812Y5Z1</accession>